<dbReference type="SUPFAM" id="SSF53756">
    <property type="entry name" value="UDP-Glycosyltransferase/glycogen phosphorylase"/>
    <property type="match status" value="1"/>
</dbReference>
<evidence type="ECO:0000256" key="8">
    <source>
        <dbReference type="ARBA" id="ARBA00023136"/>
    </source>
</evidence>
<dbReference type="GO" id="GO:0008713">
    <property type="term" value="F:ADP-heptose-lipopolysaccharide heptosyltransferase activity"/>
    <property type="evidence" value="ECO:0007669"/>
    <property type="project" value="TreeGrafter"/>
</dbReference>
<evidence type="ECO:0000256" key="3">
    <source>
        <dbReference type="ARBA" id="ARBA00022475"/>
    </source>
</evidence>
<dbReference type="eggNOG" id="COG0859">
    <property type="taxonomic scope" value="Bacteria"/>
</dbReference>
<evidence type="ECO:0000256" key="9">
    <source>
        <dbReference type="ARBA" id="ARBA00043995"/>
    </source>
</evidence>
<evidence type="ECO:0000256" key="6">
    <source>
        <dbReference type="ARBA" id="ARBA00022679"/>
    </source>
</evidence>
<dbReference type="EC" id="2.4.99.23" evidence="10"/>
<keyword evidence="15" id="KW-1185">Reference proteome</keyword>
<comment type="pathway">
    <text evidence="2">Bacterial outer membrane biogenesis; LPS core biosynthesis.</text>
</comment>
<evidence type="ECO:0000256" key="7">
    <source>
        <dbReference type="ARBA" id="ARBA00022985"/>
    </source>
</evidence>
<evidence type="ECO:0000256" key="11">
    <source>
        <dbReference type="ARBA" id="ARBA00044190"/>
    </source>
</evidence>
<comment type="catalytic activity">
    <reaction evidence="13">
        <text>an alpha-Kdo-(2-&gt;4)-alpha-Kdo-(2-&gt;6)-lipid A + ADP-L-glycero-beta-D-manno-heptose = an L-alpha-D-Hep-(1-&gt;5)-[alpha-Kdo-(2-&gt;4)]-alpha-Kdo-(2-&gt;6)-lipid A + ADP + H(+)</text>
        <dbReference type="Rhea" id="RHEA:74067"/>
        <dbReference type="ChEBI" id="CHEBI:15378"/>
        <dbReference type="ChEBI" id="CHEBI:61506"/>
        <dbReference type="ChEBI" id="CHEBI:176431"/>
        <dbReference type="ChEBI" id="CHEBI:193068"/>
        <dbReference type="ChEBI" id="CHEBI:456216"/>
        <dbReference type="EC" id="2.4.99.23"/>
    </reaction>
</comment>
<dbReference type="PANTHER" id="PTHR30160:SF19">
    <property type="entry name" value="LIPOPOLYSACCHARIDE HEPTOSYLTRANSFERASE 1"/>
    <property type="match status" value="1"/>
</dbReference>
<evidence type="ECO:0000256" key="1">
    <source>
        <dbReference type="ARBA" id="ARBA00004515"/>
    </source>
</evidence>
<dbReference type="InterPro" id="IPR002201">
    <property type="entry name" value="Glyco_trans_9"/>
</dbReference>
<comment type="subcellular location">
    <subcellularLocation>
        <location evidence="1">Cell inner membrane</location>
        <topology evidence="1">Peripheral membrane protein</topology>
        <orientation evidence="1">Cytoplasmic side</orientation>
    </subcellularLocation>
</comment>
<keyword evidence="6 14" id="KW-0808">Transferase</keyword>
<evidence type="ECO:0000256" key="5">
    <source>
        <dbReference type="ARBA" id="ARBA00022676"/>
    </source>
</evidence>
<dbReference type="Proteomes" id="UP000005380">
    <property type="component" value="Chromosome"/>
</dbReference>
<evidence type="ECO:0000256" key="4">
    <source>
        <dbReference type="ARBA" id="ARBA00022519"/>
    </source>
</evidence>
<dbReference type="InterPro" id="IPR011908">
    <property type="entry name" value="LipoPS_heptosylTferase-I"/>
</dbReference>
<dbReference type="Pfam" id="PF01075">
    <property type="entry name" value="Glyco_transf_9"/>
    <property type="match status" value="1"/>
</dbReference>
<dbReference type="HOGENOM" id="CLU_038371_6_0_6"/>
<dbReference type="InterPro" id="IPR051199">
    <property type="entry name" value="LPS_LOS_Heptosyltrfase"/>
</dbReference>
<keyword evidence="3" id="KW-1003">Cell membrane</keyword>
<evidence type="ECO:0000313" key="15">
    <source>
        <dbReference type="Proteomes" id="UP000005380"/>
    </source>
</evidence>
<keyword evidence="5" id="KW-0328">Glycosyltransferase</keyword>
<dbReference type="GO" id="GO:0009244">
    <property type="term" value="P:lipopolysaccharide core region biosynthetic process"/>
    <property type="evidence" value="ECO:0007669"/>
    <property type="project" value="InterPro"/>
</dbReference>
<name>W0DW42_9GAMM</name>
<comment type="similarity">
    <text evidence="9">Belongs to the glycosyltransferase 9 family.</text>
</comment>
<reference evidence="14 15" key="1">
    <citation type="submission" date="2013-12" db="EMBL/GenBank/DDBJ databases">
        <authorList>
            <consortium name="DOE Joint Genome Institute"/>
            <person name="Kappler U."/>
            <person name="Huntemann M."/>
            <person name="Han J."/>
            <person name="Chen A."/>
            <person name="Kyrpides N."/>
            <person name="Mavromatis K."/>
            <person name="Markowitz V."/>
            <person name="Palaniappan K."/>
            <person name="Ivanova N."/>
            <person name="Schaumberg A."/>
            <person name="Pati A."/>
            <person name="Liolios K."/>
            <person name="Nordberg H.P."/>
            <person name="Cantor M.N."/>
            <person name="Hua S.X."/>
            <person name="Woyke T."/>
        </authorList>
    </citation>
    <scope>NUCLEOTIDE SEQUENCE [LARGE SCALE GENOMIC DNA]</scope>
    <source>
        <strain evidence="15">AL2</strain>
    </source>
</reference>
<dbReference type="STRING" id="717772.THIAE_04175"/>
<dbReference type="EMBL" id="CP007030">
    <property type="protein sequence ID" value="AHF01101.1"/>
    <property type="molecule type" value="Genomic_DNA"/>
</dbReference>
<evidence type="ECO:0000256" key="2">
    <source>
        <dbReference type="ARBA" id="ARBA00004713"/>
    </source>
</evidence>
<dbReference type="InParanoid" id="W0DW42"/>
<keyword evidence="8" id="KW-0472">Membrane</keyword>
<dbReference type="GO" id="GO:0005886">
    <property type="term" value="C:plasma membrane"/>
    <property type="evidence" value="ECO:0007669"/>
    <property type="project" value="UniProtKB-SubCell"/>
</dbReference>
<proteinExistence type="inferred from homology"/>
<gene>
    <name evidence="14" type="ORF">THIAE_04175</name>
</gene>
<evidence type="ECO:0000256" key="10">
    <source>
        <dbReference type="ARBA" id="ARBA00044041"/>
    </source>
</evidence>
<protein>
    <recommendedName>
        <fullName evidence="11">Lipopolysaccharide heptosyltransferase 1</fullName>
        <ecNumber evidence="10">2.4.99.23</ecNumber>
    </recommendedName>
    <alternativeName>
        <fullName evidence="12">ADP-heptose:lipopolysaccharide heptosyltransferase I</fullName>
    </alternativeName>
</protein>
<evidence type="ECO:0000256" key="13">
    <source>
        <dbReference type="ARBA" id="ARBA00049201"/>
    </source>
</evidence>
<dbReference type="AlphaFoldDB" id="W0DW42"/>
<dbReference type="CDD" id="cd03789">
    <property type="entry name" value="GT9_LPS_heptosyltransferase"/>
    <property type="match status" value="1"/>
</dbReference>
<dbReference type="PANTHER" id="PTHR30160">
    <property type="entry name" value="TETRAACYLDISACCHARIDE 4'-KINASE-RELATED"/>
    <property type="match status" value="1"/>
</dbReference>
<accession>W0DW42</accession>
<dbReference type="GO" id="GO:0005829">
    <property type="term" value="C:cytosol"/>
    <property type="evidence" value="ECO:0007669"/>
    <property type="project" value="TreeGrafter"/>
</dbReference>
<keyword evidence="4" id="KW-0997">Cell inner membrane</keyword>
<sequence>MTKRVLLIKMSSLGDIVHTFPALTDAQKALPGIQFDWVVEAPFKDLPKLHPAVNQVIVNPRLAINKNRFSLTSLQLYQEFKQKIQSTHYDAVIENQYVNKGAKVAKLAKGIKHGLTANSAHDACIAKVFDHAHYVSRSLHAIDRSRKLLALSLGYDTAFKEHTTDLDNALDYGLDLSHIELDEHNQRWQQQTGEYLVFCQATTWATKHLPIKMWIELLEKAKQAGLPVLLPWVGDKEQAQVSAMIQQAQWGEILPAQSLEQWAKLLAGARGIIGVDTGLTHLAAALNKPTLCLFGPTNPNLTAAKGRRAKTLWLNLACSPCMQTHCPREGGQVCFSQMNVDEVWGELNARH</sequence>
<dbReference type="KEGG" id="tao:THIAE_04175"/>
<organism evidence="14 15">
    <name type="scientific">Thiomicrospira aerophila AL3</name>
    <dbReference type="NCBI Taxonomy" id="717772"/>
    <lineage>
        <taxon>Bacteria</taxon>
        <taxon>Pseudomonadati</taxon>
        <taxon>Pseudomonadota</taxon>
        <taxon>Gammaproteobacteria</taxon>
        <taxon>Thiotrichales</taxon>
        <taxon>Piscirickettsiaceae</taxon>
        <taxon>Thiomicrospira</taxon>
    </lineage>
</organism>
<dbReference type="RefSeq" id="WP_006459119.1">
    <property type="nucleotide sequence ID" value="NZ_CP007030.1"/>
</dbReference>
<evidence type="ECO:0000256" key="12">
    <source>
        <dbReference type="ARBA" id="ARBA00044330"/>
    </source>
</evidence>
<keyword evidence="7" id="KW-0448">Lipopolysaccharide biosynthesis</keyword>
<dbReference type="Gene3D" id="3.40.50.2000">
    <property type="entry name" value="Glycogen Phosphorylase B"/>
    <property type="match status" value="2"/>
</dbReference>
<evidence type="ECO:0000313" key="14">
    <source>
        <dbReference type="EMBL" id="AHF01101.1"/>
    </source>
</evidence>
<dbReference type="NCBIfam" id="TIGR02193">
    <property type="entry name" value="heptsyl_trn_I"/>
    <property type="match status" value="1"/>
</dbReference>
<dbReference type="OrthoDB" id="9767552at2"/>